<dbReference type="OrthoDB" id="2507023at2759"/>
<keyword evidence="17" id="KW-1185">Reference proteome</keyword>
<evidence type="ECO:0000256" key="10">
    <source>
        <dbReference type="ARBA" id="ARBA00032824"/>
    </source>
</evidence>
<evidence type="ECO:0000256" key="7">
    <source>
        <dbReference type="ARBA" id="ARBA00023157"/>
    </source>
</evidence>
<comment type="similarity">
    <text evidence="11">Belongs to the peroxiredoxin family. BCP/PrxQ subfamily.</text>
</comment>
<sequence length="207" mass="22970">MTKNLSTKNSLRRSTRITKTLADSARPGPTNSSANDNLPPPNKKLKKEESKIETLPISIGEILNSSLNFNLKDHSDESIDHFDLFKDSKNGIVIFIYPKANTPGCTQQACGYKDLHQEIANAGFEVFGLSMDSPKSLLNWKSKQNLPYTLLSDPKQQLIKLLGASKSSSSIQRSHFIFDKNRKLLHVTSHASPKSSAKDALDFIKSL</sequence>
<dbReference type="SUPFAM" id="SSF52833">
    <property type="entry name" value="Thioredoxin-like"/>
    <property type="match status" value="1"/>
</dbReference>
<evidence type="ECO:0000256" key="4">
    <source>
        <dbReference type="ARBA" id="ARBA00022559"/>
    </source>
</evidence>
<dbReference type="PANTHER" id="PTHR42801:SF23">
    <property type="entry name" value="PEROXIREDOXIN DOT5"/>
    <property type="match status" value="1"/>
</dbReference>
<dbReference type="Proteomes" id="UP000765509">
    <property type="component" value="Unassembled WGS sequence"/>
</dbReference>
<reference evidence="16" key="1">
    <citation type="submission" date="2021-03" db="EMBL/GenBank/DDBJ databases">
        <title>Draft genome sequence of rust myrtle Austropuccinia psidii MF-1, a brazilian biotype.</title>
        <authorList>
            <person name="Quecine M.C."/>
            <person name="Pachon D.M.R."/>
            <person name="Bonatelli M.L."/>
            <person name="Correr F.H."/>
            <person name="Franceschini L.M."/>
            <person name="Leite T.F."/>
            <person name="Margarido G.R.A."/>
            <person name="Almeida C.A."/>
            <person name="Ferrarezi J.A."/>
            <person name="Labate C.A."/>
        </authorList>
    </citation>
    <scope>NUCLEOTIDE SEQUENCE</scope>
    <source>
        <strain evidence="16">MF-1</strain>
    </source>
</reference>
<evidence type="ECO:0000256" key="1">
    <source>
        <dbReference type="ARBA" id="ARBA00004123"/>
    </source>
</evidence>
<evidence type="ECO:0000259" key="15">
    <source>
        <dbReference type="PROSITE" id="PS51352"/>
    </source>
</evidence>
<dbReference type="Gene3D" id="3.40.30.10">
    <property type="entry name" value="Glutaredoxin"/>
    <property type="match status" value="1"/>
</dbReference>
<comment type="subunit">
    <text evidence="2">Monomer.</text>
</comment>
<keyword evidence="5" id="KW-0049">Antioxidant</keyword>
<evidence type="ECO:0000256" key="9">
    <source>
        <dbReference type="ARBA" id="ARBA00023284"/>
    </source>
</evidence>
<evidence type="ECO:0000256" key="14">
    <source>
        <dbReference type="SAM" id="MobiDB-lite"/>
    </source>
</evidence>
<keyword evidence="4" id="KW-0575">Peroxidase</keyword>
<feature type="domain" description="Thioredoxin" evidence="15">
    <location>
        <begin position="34"/>
        <end position="207"/>
    </location>
</feature>
<dbReference type="FunFam" id="3.40.30.10:FF:000157">
    <property type="entry name" value="DOT5p Nuclear thiol peroxidase"/>
    <property type="match status" value="1"/>
</dbReference>
<evidence type="ECO:0000256" key="2">
    <source>
        <dbReference type="ARBA" id="ARBA00011245"/>
    </source>
</evidence>
<evidence type="ECO:0000256" key="12">
    <source>
        <dbReference type="ARBA" id="ARBA00049091"/>
    </source>
</evidence>
<dbReference type="InterPro" id="IPR000866">
    <property type="entry name" value="AhpC/TSA"/>
</dbReference>
<evidence type="ECO:0000313" key="16">
    <source>
        <dbReference type="EMBL" id="MBW0525404.1"/>
    </source>
</evidence>
<keyword evidence="7" id="KW-1015">Disulfide bond</keyword>
<dbReference type="PROSITE" id="PS51352">
    <property type="entry name" value="THIOREDOXIN_2"/>
    <property type="match status" value="1"/>
</dbReference>
<dbReference type="InterPro" id="IPR036249">
    <property type="entry name" value="Thioredoxin-like_sf"/>
</dbReference>
<dbReference type="GO" id="GO:0005737">
    <property type="term" value="C:cytoplasm"/>
    <property type="evidence" value="ECO:0007669"/>
    <property type="project" value="TreeGrafter"/>
</dbReference>
<dbReference type="AlphaFoldDB" id="A0A9Q3EQG3"/>
<dbReference type="EMBL" id="AVOT02031789">
    <property type="protein sequence ID" value="MBW0525404.1"/>
    <property type="molecule type" value="Genomic_DNA"/>
</dbReference>
<dbReference type="GO" id="GO:0034599">
    <property type="term" value="P:cellular response to oxidative stress"/>
    <property type="evidence" value="ECO:0007669"/>
    <property type="project" value="UniProtKB-ARBA"/>
</dbReference>
<dbReference type="GO" id="GO:0005634">
    <property type="term" value="C:nucleus"/>
    <property type="evidence" value="ECO:0007669"/>
    <property type="project" value="UniProtKB-SubCell"/>
</dbReference>
<feature type="region of interest" description="Disordered" evidence="14">
    <location>
        <begin position="1"/>
        <end position="49"/>
    </location>
</feature>
<dbReference type="PANTHER" id="PTHR42801">
    <property type="entry name" value="THIOREDOXIN-DEPENDENT PEROXIDE REDUCTASE"/>
    <property type="match status" value="1"/>
</dbReference>
<keyword evidence="8" id="KW-0539">Nucleus</keyword>
<evidence type="ECO:0000313" key="17">
    <source>
        <dbReference type="Proteomes" id="UP000765509"/>
    </source>
</evidence>
<dbReference type="CDD" id="cd03017">
    <property type="entry name" value="PRX_BCP"/>
    <property type="match status" value="1"/>
</dbReference>
<gene>
    <name evidence="16" type="ORF">O181_065119</name>
</gene>
<organism evidence="16 17">
    <name type="scientific">Austropuccinia psidii MF-1</name>
    <dbReference type="NCBI Taxonomy" id="1389203"/>
    <lineage>
        <taxon>Eukaryota</taxon>
        <taxon>Fungi</taxon>
        <taxon>Dikarya</taxon>
        <taxon>Basidiomycota</taxon>
        <taxon>Pucciniomycotina</taxon>
        <taxon>Pucciniomycetes</taxon>
        <taxon>Pucciniales</taxon>
        <taxon>Sphaerophragmiaceae</taxon>
        <taxon>Austropuccinia</taxon>
    </lineage>
</organism>
<dbReference type="Pfam" id="PF00578">
    <property type="entry name" value="AhpC-TSA"/>
    <property type="match status" value="1"/>
</dbReference>
<comment type="subcellular location">
    <subcellularLocation>
        <location evidence="1">Nucleus</location>
    </subcellularLocation>
</comment>
<keyword evidence="6" id="KW-0560">Oxidoreductase</keyword>
<comment type="caution">
    <text evidence="16">The sequence shown here is derived from an EMBL/GenBank/DDBJ whole genome shotgun (WGS) entry which is preliminary data.</text>
</comment>
<evidence type="ECO:0000256" key="5">
    <source>
        <dbReference type="ARBA" id="ARBA00022862"/>
    </source>
</evidence>
<comment type="catalytic activity">
    <reaction evidence="12">
        <text>a hydroperoxide + [thioredoxin]-dithiol = an alcohol + [thioredoxin]-disulfide + H2O</text>
        <dbReference type="Rhea" id="RHEA:62620"/>
        <dbReference type="Rhea" id="RHEA-COMP:10698"/>
        <dbReference type="Rhea" id="RHEA-COMP:10700"/>
        <dbReference type="ChEBI" id="CHEBI:15377"/>
        <dbReference type="ChEBI" id="CHEBI:29950"/>
        <dbReference type="ChEBI" id="CHEBI:30879"/>
        <dbReference type="ChEBI" id="CHEBI:35924"/>
        <dbReference type="ChEBI" id="CHEBI:50058"/>
        <dbReference type="EC" id="1.11.1.24"/>
    </reaction>
</comment>
<evidence type="ECO:0000256" key="6">
    <source>
        <dbReference type="ARBA" id="ARBA00023002"/>
    </source>
</evidence>
<proteinExistence type="inferred from homology"/>
<keyword evidence="9" id="KW-0676">Redox-active center</keyword>
<evidence type="ECO:0000256" key="3">
    <source>
        <dbReference type="ARBA" id="ARBA00013017"/>
    </source>
</evidence>
<evidence type="ECO:0000256" key="11">
    <source>
        <dbReference type="ARBA" id="ARBA00038489"/>
    </source>
</evidence>
<dbReference type="GO" id="GO:0008379">
    <property type="term" value="F:thioredoxin peroxidase activity"/>
    <property type="evidence" value="ECO:0007669"/>
    <property type="project" value="TreeGrafter"/>
</dbReference>
<dbReference type="InterPro" id="IPR050924">
    <property type="entry name" value="Peroxiredoxin_BCP/PrxQ"/>
</dbReference>
<evidence type="ECO:0000256" key="13">
    <source>
        <dbReference type="ARBA" id="ARBA00077538"/>
    </source>
</evidence>
<name>A0A9Q3EQG3_9BASI</name>
<evidence type="ECO:0000256" key="8">
    <source>
        <dbReference type="ARBA" id="ARBA00023242"/>
    </source>
</evidence>
<dbReference type="GO" id="GO:0045454">
    <property type="term" value="P:cell redox homeostasis"/>
    <property type="evidence" value="ECO:0007669"/>
    <property type="project" value="TreeGrafter"/>
</dbReference>
<protein>
    <recommendedName>
        <fullName evidence="3">thioredoxin-dependent peroxiredoxin</fullName>
        <ecNumber evidence="3">1.11.1.24</ecNumber>
    </recommendedName>
    <alternativeName>
        <fullName evidence="13">Nuclear thiol peroxidase</fullName>
    </alternativeName>
    <alternativeName>
        <fullName evidence="10">Thioredoxin peroxidase</fullName>
    </alternativeName>
</protein>
<accession>A0A9Q3EQG3</accession>
<dbReference type="InterPro" id="IPR013766">
    <property type="entry name" value="Thioredoxin_domain"/>
</dbReference>
<dbReference type="EC" id="1.11.1.24" evidence="3"/>